<dbReference type="SUPFAM" id="SSF46689">
    <property type="entry name" value="Homeodomain-like"/>
    <property type="match status" value="1"/>
</dbReference>
<keyword evidence="3" id="KW-0804">Transcription</keyword>
<organism evidence="7 8">
    <name type="scientific">Luteibacter sahnii</name>
    <dbReference type="NCBI Taxonomy" id="3021977"/>
    <lineage>
        <taxon>Bacteria</taxon>
        <taxon>Pseudomonadati</taxon>
        <taxon>Pseudomonadota</taxon>
        <taxon>Gammaproteobacteria</taxon>
        <taxon>Lysobacterales</taxon>
        <taxon>Rhodanobacteraceae</taxon>
        <taxon>Luteibacter</taxon>
    </lineage>
</organism>
<feature type="region of interest" description="Disordered" evidence="5">
    <location>
        <begin position="1"/>
        <end position="22"/>
    </location>
</feature>
<dbReference type="PANTHER" id="PTHR30055:SF234">
    <property type="entry name" value="HTH-TYPE TRANSCRIPTIONAL REGULATOR BETI"/>
    <property type="match status" value="1"/>
</dbReference>
<evidence type="ECO:0000256" key="1">
    <source>
        <dbReference type="ARBA" id="ARBA00023015"/>
    </source>
</evidence>
<dbReference type="Proteomes" id="UP001528850">
    <property type="component" value="Unassembled WGS sequence"/>
</dbReference>
<evidence type="ECO:0000313" key="7">
    <source>
        <dbReference type="EMBL" id="MDF4025729.1"/>
    </source>
</evidence>
<evidence type="ECO:0000313" key="8">
    <source>
        <dbReference type="Proteomes" id="UP001528850"/>
    </source>
</evidence>
<dbReference type="PANTHER" id="PTHR30055">
    <property type="entry name" value="HTH-TYPE TRANSCRIPTIONAL REGULATOR RUTR"/>
    <property type="match status" value="1"/>
</dbReference>
<dbReference type="InterPro" id="IPR009057">
    <property type="entry name" value="Homeodomain-like_sf"/>
</dbReference>
<keyword evidence="1" id="KW-0805">Transcription regulation</keyword>
<proteinExistence type="predicted"/>
<gene>
    <name evidence="7" type="ORF">P3W24_12200</name>
</gene>
<accession>A0ABT6BC68</accession>
<name>A0ABT6BC68_9GAMM</name>
<evidence type="ECO:0000259" key="6">
    <source>
        <dbReference type="PROSITE" id="PS50977"/>
    </source>
</evidence>
<dbReference type="PRINTS" id="PR00455">
    <property type="entry name" value="HTHTETR"/>
</dbReference>
<reference evidence="7 8" key="1">
    <citation type="journal article" date="2024" name="Curr. Microbiol.">
        <title>Luteibacter sahnii sp. nov., A Novel Yellow-Colored Xanthomonadin Pigment Producing Probiotic Bacterium from Healthy Rice Seed Microbiome.</title>
        <authorList>
            <person name="Jaiswal G."/>
            <person name="Rana R."/>
            <person name="Nayak P.K."/>
            <person name="Chouhan R."/>
            <person name="Gandhi S.G."/>
            <person name="Patel H.K."/>
            <person name="Patil P.B."/>
        </authorList>
    </citation>
    <scope>NUCLEOTIDE SEQUENCE [LARGE SCALE GENOMIC DNA]</scope>
    <source>
        <strain evidence="7 8">PPL201</strain>
    </source>
</reference>
<sequence>MTKEPLDDRGTRAPQQERGRKRREAILDAAAALISEGGADSVTMQAVAQRASSSVGSMYHFFRNREQLLDALAQRHADALEDILKQCDGVSKAAWRAMPAHDMVQAIFGEPLHYFARHPDALITLRVHDQEGPDRFQLLLTDVMAARIGTVRGKKVAEVLYAVASGTLLFAKDRKHLNAQHVLKTIPAVLLAYLESIEPRASDS</sequence>
<comment type="caution">
    <text evidence="7">The sequence shown here is derived from an EMBL/GenBank/DDBJ whole genome shotgun (WGS) entry which is preliminary data.</text>
</comment>
<dbReference type="InterPro" id="IPR050109">
    <property type="entry name" value="HTH-type_TetR-like_transc_reg"/>
</dbReference>
<dbReference type="InterPro" id="IPR001647">
    <property type="entry name" value="HTH_TetR"/>
</dbReference>
<dbReference type="EMBL" id="JARJJS010000002">
    <property type="protein sequence ID" value="MDF4025729.1"/>
    <property type="molecule type" value="Genomic_DNA"/>
</dbReference>
<feature type="compositionally biased region" description="Basic and acidic residues" evidence="5">
    <location>
        <begin position="1"/>
        <end position="18"/>
    </location>
</feature>
<keyword evidence="2 4" id="KW-0238">DNA-binding</keyword>
<dbReference type="PROSITE" id="PS50977">
    <property type="entry name" value="HTH_TETR_2"/>
    <property type="match status" value="1"/>
</dbReference>
<dbReference type="Pfam" id="PF00440">
    <property type="entry name" value="TetR_N"/>
    <property type="match status" value="1"/>
</dbReference>
<evidence type="ECO:0000256" key="4">
    <source>
        <dbReference type="PROSITE-ProRule" id="PRU00335"/>
    </source>
</evidence>
<feature type="domain" description="HTH tetR-type" evidence="6">
    <location>
        <begin position="20"/>
        <end position="80"/>
    </location>
</feature>
<evidence type="ECO:0000256" key="2">
    <source>
        <dbReference type="ARBA" id="ARBA00023125"/>
    </source>
</evidence>
<keyword evidence="8" id="KW-1185">Reference proteome</keyword>
<dbReference type="RefSeq" id="WP_320550209.1">
    <property type="nucleotide sequence ID" value="NZ_JAQLOK010000001.1"/>
</dbReference>
<protein>
    <submittedName>
        <fullName evidence="7">TetR/AcrR family transcriptional regulator</fullName>
    </submittedName>
</protein>
<feature type="DNA-binding region" description="H-T-H motif" evidence="4">
    <location>
        <begin position="43"/>
        <end position="62"/>
    </location>
</feature>
<evidence type="ECO:0000256" key="3">
    <source>
        <dbReference type="ARBA" id="ARBA00023163"/>
    </source>
</evidence>
<dbReference type="Gene3D" id="1.10.357.10">
    <property type="entry name" value="Tetracycline Repressor, domain 2"/>
    <property type="match status" value="1"/>
</dbReference>
<evidence type="ECO:0000256" key="5">
    <source>
        <dbReference type="SAM" id="MobiDB-lite"/>
    </source>
</evidence>